<organism evidence="1 2">
    <name type="scientific">Calocera viscosa (strain TUFC12733)</name>
    <dbReference type="NCBI Taxonomy" id="1330018"/>
    <lineage>
        <taxon>Eukaryota</taxon>
        <taxon>Fungi</taxon>
        <taxon>Dikarya</taxon>
        <taxon>Basidiomycota</taxon>
        <taxon>Agaricomycotina</taxon>
        <taxon>Dacrymycetes</taxon>
        <taxon>Dacrymycetales</taxon>
        <taxon>Dacrymycetaceae</taxon>
        <taxon>Calocera</taxon>
    </lineage>
</organism>
<keyword evidence="2" id="KW-1185">Reference proteome</keyword>
<name>A0A167JWA4_CALVF</name>
<sequence>MALNLGCCSSGREMGERWVGAGVERRQVGRRTAMWSVLIRLEAPVEDPFGVQALEDVGEVLLGRDAALRGSPAWRIRRERELGRRTSGMLGGHDVKSFRLPETRLHPGHTGTHQRIACSYPRPGQLSAQERKKLGYCTLQACLRSERRAGCTCPDPEQARVTLQY</sequence>
<dbReference type="EMBL" id="KV417297">
    <property type="protein sequence ID" value="KZO93992.1"/>
    <property type="molecule type" value="Genomic_DNA"/>
</dbReference>
<evidence type="ECO:0000313" key="2">
    <source>
        <dbReference type="Proteomes" id="UP000076738"/>
    </source>
</evidence>
<gene>
    <name evidence="1" type="ORF">CALVIDRAFT_230609</name>
</gene>
<evidence type="ECO:0000313" key="1">
    <source>
        <dbReference type="EMBL" id="KZO93992.1"/>
    </source>
</evidence>
<dbReference type="AlphaFoldDB" id="A0A167JWA4"/>
<dbReference type="Proteomes" id="UP000076738">
    <property type="component" value="Unassembled WGS sequence"/>
</dbReference>
<protein>
    <submittedName>
        <fullName evidence="1">Uncharacterized protein</fullName>
    </submittedName>
</protein>
<reference evidence="1 2" key="1">
    <citation type="journal article" date="2016" name="Mol. Biol. Evol.">
        <title>Comparative Genomics of Early-Diverging Mushroom-Forming Fungi Provides Insights into the Origins of Lignocellulose Decay Capabilities.</title>
        <authorList>
            <person name="Nagy L.G."/>
            <person name="Riley R."/>
            <person name="Tritt A."/>
            <person name="Adam C."/>
            <person name="Daum C."/>
            <person name="Floudas D."/>
            <person name="Sun H."/>
            <person name="Yadav J.S."/>
            <person name="Pangilinan J."/>
            <person name="Larsson K.H."/>
            <person name="Matsuura K."/>
            <person name="Barry K."/>
            <person name="Labutti K."/>
            <person name="Kuo R."/>
            <person name="Ohm R.A."/>
            <person name="Bhattacharya S.S."/>
            <person name="Shirouzu T."/>
            <person name="Yoshinaga Y."/>
            <person name="Martin F.M."/>
            <person name="Grigoriev I.V."/>
            <person name="Hibbett D.S."/>
        </authorList>
    </citation>
    <scope>NUCLEOTIDE SEQUENCE [LARGE SCALE GENOMIC DNA]</scope>
    <source>
        <strain evidence="1 2">TUFC12733</strain>
    </source>
</reference>
<proteinExistence type="predicted"/>
<accession>A0A167JWA4</accession>